<dbReference type="Proteomes" id="UP000094329">
    <property type="component" value="Unassembled WGS sequence"/>
</dbReference>
<reference evidence="1 2" key="1">
    <citation type="submission" date="2016-08" db="EMBL/GenBank/DDBJ databases">
        <title>Draft genome sequence of Candidatus Piscirickettsia litoralis, from seawater.</title>
        <authorList>
            <person name="Wan X."/>
            <person name="Lee A.J."/>
            <person name="Hou S."/>
            <person name="Donachie S.P."/>
        </authorList>
    </citation>
    <scope>NUCLEOTIDE SEQUENCE [LARGE SCALE GENOMIC DNA]</scope>
    <source>
        <strain evidence="1 2">Y2</strain>
    </source>
</reference>
<sequence>MKYSSNLEVLVNTLISQGVAYDDIYFSSKIGRHSPKHYIDAVAVNGQSARIKVNDGLLMVQSKFDERSIDCILYDDRNEESIFIQSVADQLLNFELDVILQEHSGIEAMLAKSILLPSIETVNCHSLAMMRTLFALAFSGLYFEVFSKSVRQSSPKKIFRLAEDQLSGYLTLGRFAEYSVKRIEINIYADVSVCQSKLHCLERILSAYRESFINHQVIAYSVFSSANHYGQSIKAKILSRSKLDYRRVKVYEKVID</sequence>
<comment type="caution">
    <text evidence="1">The sequence shown here is derived from an EMBL/GenBank/DDBJ whole genome shotgun (WGS) entry which is preliminary data.</text>
</comment>
<evidence type="ECO:0000313" key="2">
    <source>
        <dbReference type="Proteomes" id="UP000094329"/>
    </source>
</evidence>
<proteinExistence type="predicted"/>
<organism evidence="1 2">
    <name type="scientific">Piscirickettsia litoralis</name>
    <dbReference type="NCBI Taxonomy" id="1891921"/>
    <lineage>
        <taxon>Bacteria</taxon>
        <taxon>Pseudomonadati</taxon>
        <taxon>Pseudomonadota</taxon>
        <taxon>Gammaproteobacteria</taxon>
        <taxon>Thiotrichales</taxon>
        <taxon>Piscirickettsiaceae</taxon>
        <taxon>Piscirickettsia</taxon>
    </lineage>
</organism>
<name>A0ABX2ZXI2_9GAMM</name>
<protein>
    <submittedName>
        <fullName evidence="1">Uncharacterized protein</fullName>
    </submittedName>
</protein>
<gene>
    <name evidence="1" type="ORF">BGC07_19070</name>
</gene>
<dbReference type="EMBL" id="MDTU01000013">
    <property type="protein sequence ID" value="ODN40923.1"/>
    <property type="molecule type" value="Genomic_DNA"/>
</dbReference>
<evidence type="ECO:0000313" key="1">
    <source>
        <dbReference type="EMBL" id="ODN40923.1"/>
    </source>
</evidence>
<keyword evidence="2" id="KW-1185">Reference proteome</keyword>
<accession>A0ABX2ZXI2</accession>